<evidence type="ECO:0000313" key="3">
    <source>
        <dbReference type="Proteomes" id="UP000030185"/>
    </source>
</evidence>
<reference evidence="2 3" key="1">
    <citation type="submission" date="2014-09" db="EMBL/GenBank/DDBJ databases">
        <title>Sporocytophaga myxococcoides PG-01 genome sequencing.</title>
        <authorList>
            <person name="Liu L."/>
            <person name="Gao P.J."/>
            <person name="Chen G.J."/>
            <person name="Wang L.S."/>
        </authorList>
    </citation>
    <scope>NUCLEOTIDE SEQUENCE [LARGE SCALE GENOMIC DNA]</scope>
    <source>
        <strain evidence="2 3">PG-01</strain>
    </source>
</reference>
<evidence type="ECO:0008006" key="4">
    <source>
        <dbReference type="Google" id="ProtNLM"/>
    </source>
</evidence>
<dbReference type="Proteomes" id="UP000030185">
    <property type="component" value="Unassembled WGS sequence"/>
</dbReference>
<protein>
    <recommendedName>
        <fullName evidence="4">Outer membrane protein beta-barrel domain-containing protein</fullName>
    </recommendedName>
</protein>
<gene>
    <name evidence="2" type="ORF">MYP_2926</name>
</gene>
<name>A0A098LGU5_9BACT</name>
<feature type="chain" id="PRO_5001937461" description="Outer membrane protein beta-barrel domain-containing protein" evidence="1">
    <location>
        <begin position="24"/>
        <end position="194"/>
    </location>
</feature>
<dbReference type="OrthoDB" id="5381546at2"/>
<dbReference type="RefSeq" id="WP_045464505.1">
    <property type="nucleotide sequence ID" value="NZ_BBLT01000005.1"/>
</dbReference>
<evidence type="ECO:0000256" key="1">
    <source>
        <dbReference type="SAM" id="SignalP"/>
    </source>
</evidence>
<feature type="signal peptide" evidence="1">
    <location>
        <begin position="1"/>
        <end position="23"/>
    </location>
</feature>
<dbReference type="STRING" id="153721.MYP_2926"/>
<sequence length="194" mass="21981">MIGFFKKAFLLVFIFANSRSAFAADSTLVRKYRLFPRVYTLQYAGNLGFLSGGLGYSLIKDKVRVGLFYGYVPKIFSTKAIHTIALKGTLNLFKSRAGQDKLYIGTTFNMETGNNSFLKLPDKYPKGYYQTNAFHFTIFTGVKSYFAVQDRKLKGVEPYIECGTVDTYLYYCLTEKLSLLKILSLSAGLNLKFK</sequence>
<dbReference type="AlphaFoldDB" id="A0A098LGU5"/>
<comment type="caution">
    <text evidence="2">The sequence shown here is derived from an EMBL/GenBank/DDBJ whole genome shotgun (WGS) entry which is preliminary data.</text>
</comment>
<dbReference type="EMBL" id="BBLT01000005">
    <property type="protein sequence ID" value="GAL85697.1"/>
    <property type="molecule type" value="Genomic_DNA"/>
</dbReference>
<proteinExistence type="predicted"/>
<evidence type="ECO:0000313" key="2">
    <source>
        <dbReference type="EMBL" id="GAL85697.1"/>
    </source>
</evidence>
<organism evidence="2 3">
    <name type="scientific">Sporocytophaga myxococcoides</name>
    <dbReference type="NCBI Taxonomy" id="153721"/>
    <lineage>
        <taxon>Bacteria</taxon>
        <taxon>Pseudomonadati</taxon>
        <taxon>Bacteroidota</taxon>
        <taxon>Cytophagia</taxon>
        <taxon>Cytophagales</taxon>
        <taxon>Cytophagaceae</taxon>
        <taxon>Sporocytophaga</taxon>
    </lineage>
</organism>
<keyword evidence="3" id="KW-1185">Reference proteome</keyword>
<accession>A0A098LGU5</accession>
<keyword evidence="1" id="KW-0732">Signal</keyword>